<gene>
    <name evidence="2" type="ORF">COT03_00250</name>
</gene>
<dbReference type="EMBL" id="PEWZ01000016">
    <property type="protein sequence ID" value="PIU36312.1"/>
    <property type="molecule type" value="Genomic_DNA"/>
</dbReference>
<accession>A0A2M6YSA6</accession>
<keyword evidence="1" id="KW-0472">Membrane</keyword>
<dbReference type="AlphaFoldDB" id="A0A2M6YSA6"/>
<protein>
    <submittedName>
        <fullName evidence="2">Uncharacterized protein</fullName>
    </submittedName>
</protein>
<organism evidence="2 3">
    <name type="scientific">Candidatus Shapirobacteria bacterium CG07_land_8_20_14_0_80_39_18</name>
    <dbReference type="NCBI Taxonomy" id="1974882"/>
    <lineage>
        <taxon>Bacteria</taxon>
        <taxon>Candidatus Shapironibacteriota</taxon>
    </lineage>
</organism>
<evidence type="ECO:0000256" key="1">
    <source>
        <dbReference type="SAM" id="Phobius"/>
    </source>
</evidence>
<proteinExistence type="predicted"/>
<dbReference type="Proteomes" id="UP000229502">
    <property type="component" value="Unassembled WGS sequence"/>
</dbReference>
<sequence length="178" mass="18957">MTDEQPASPKSRKKIFIVLGVTAGLGVLSLTTMLAYSFGRSKKTAPAPSLEIVSSPTPEVPTPTSIVTLTPSLTFVPSPTPLVDETNLIKQAVFAKTGLDETKAEVSINQNTGKHAKGNIKEFEAVGGAYWLAAKTDTGWIGVYDGQANPSCSEISPYNFPKDMVPECLDTNGKVVKR</sequence>
<feature type="transmembrane region" description="Helical" evidence="1">
    <location>
        <begin position="15"/>
        <end position="36"/>
    </location>
</feature>
<keyword evidence="1" id="KW-1133">Transmembrane helix</keyword>
<evidence type="ECO:0000313" key="3">
    <source>
        <dbReference type="Proteomes" id="UP000229502"/>
    </source>
</evidence>
<evidence type="ECO:0000313" key="2">
    <source>
        <dbReference type="EMBL" id="PIU36312.1"/>
    </source>
</evidence>
<name>A0A2M6YSA6_9BACT</name>
<comment type="caution">
    <text evidence="2">The sequence shown here is derived from an EMBL/GenBank/DDBJ whole genome shotgun (WGS) entry which is preliminary data.</text>
</comment>
<keyword evidence="1" id="KW-0812">Transmembrane</keyword>
<reference evidence="3" key="1">
    <citation type="submission" date="2017-09" db="EMBL/GenBank/DDBJ databases">
        <title>Depth-based differentiation of microbial function through sediment-hosted aquifers and enrichment of novel symbionts in the deep terrestrial subsurface.</title>
        <authorList>
            <person name="Probst A.J."/>
            <person name="Ladd B."/>
            <person name="Jarett J.K."/>
            <person name="Geller-Mcgrath D.E."/>
            <person name="Sieber C.M.K."/>
            <person name="Emerson J.B."/>
            <person name="Anantharaman K."/>
            <person name="Thomas B.C."/>
            <person name="Malmstrom R."/>
            <person name="Stieglmeier M."/>
            <person name="Klingl A."/>
            <person name="Woyke T."/>
            <person name="Ryan C.M."/>
            <person name="Banfield J.F."/>
        </authorList>
    </citation>
    <scope>NUCLEOTIDE SEQUENCE [LARGE SCALE GENOMIC DNA]</scope>
</reference>